<dbReference type="GO" id="GO:0032543">
    <property type="term" value="P:mitochondrial translation"/>
    <property type="evidence" value="ECO:0007669"/>
    <property type="project" value="TreeGrafter"/>
</dbReference>
<evidence type="ECO:0000256" key="5">
    <source>
        <dbReference type="ARBA" id="ARBA00022833"/>
    </source>
</evidence>
<evidence type="ECO:0000256" key="8">
    <source>
        <dbReference type="ARBA" id="ARBA00023163"/>
    </source>
</evidence>
<accession>A0A813R882</accession>
<keyword evidence="3" id="KW-0547">Nucleotide-binding</keyword>
<dbReference type="SUPFAM" id="SSF52540">
    <property type="entry name" value="P-loop containing nucleoside triphosphate hydrolases"/>
    <property type="match status" value="1"/>
</dbReference>
<dbReference type="GO" id="GO:0008270">
    <property type="term" value="F:zinc ion binding"/>
    <property type="evidence" value="ECO:0007669"/>
    <property type="project" value="UniProtKB-KW"/>
</dbReference>
<dbReference type="Pfam" id="PF01926">
    <property type="entry name" value="MMR_HSR1"/>
    <property type="match status" value="1"/>
</dbReference>
<evidence type="ECO:0000259" key="10">
    <source>
        <dbReference type="Pfam" id="PF01926"/>
    </source>
</evidence>
<gene>
    <name evidence="12" type="ORF">IZO911_LOCUS5695</name>
</gene>
<evidence type="ECO:0000313" key="12">
    <source>
        <dbReference type="EMBL" id="CAF0778442.1"/>
    </source>
</evidence>
<evidence type="ECO:0000256" key="9">
    <source>
        <dbReference type="SAM" id="MobiDB-lite"/>
    </source>
</evidence>
<dbReference type="GO" id="GO:0005525">
    <property type="term" value="F:GTP binding"/>
    <property type="evidence" value="ECO:0007669"/>
    <property type="project" value="UniProtKB-KW"/>
</dbReference>
<evidence type="ECO:0000313" key="13">
    <source>
        <dbReference type="Proteomes" id="UP000663860"/>
    </source>
</evidence>
<dbReference type="GO" id="GO:0005739">
    <property type="term" value="C:mitochondrion"/>
    <property type="evidence" value="ECO:0007669"/>
    <property type="project" value="TreeGrafter"/>
</dbReference>
<dbReference type="InterPro" id="IPR019135">
    <property type="entry name" value="Polycomb_protein_VEFS-Box"/>
</dbReference>
<dbReference type="InterPro" id="IPR027417">
    <property type="entry name" value="P-loop_NTPase"/>
</dbReference>
<comment type="similarity">
    <text evidence="1">Belongs to the VEFS (VRN2-EMF2-FIS2-SU(Z)12) family.</text>
</comment>
<protein>
    <submittedName>
        <fullName evidence="12">Uncharacterized protein</fullName>
    </submittedName>
</protein>
<dbReference type="Pfam" id="PF09733">
    <property type="entry name" value="VEFS-Box"/>
    <property type="match status" value="1"/>
</dbReference>
<feature type="compositionally biased region" description="Low complexity" evidence="9">
    <location>
        <begin position="631"/>
        <end position="641"/>
    </location>
</feature>
<keyword evidence="6" id="KW-0805">Transcription regulation</keyword>
<keyword evidence="8" id="KW-0804">Transcription</keyword>
<keyword evidence="5" id="KW-0862">Zinc</keyword>
<dbReference type="CDD" id="cd01856">
    <property type="entry name" value="YlqF"/>
    <property type="match status" value="1"/>
</dbReference>
<feature type="region of interest" description="Disordered" evidence="9">
    <location>
        <begin position="593"/>
        <end position="648"/>
    </location>
</feature>
<dbReference type="InterPro" id="IPR006073">
    <property type="entry name" value="GTP-bd"/>
</dbReference>
<feature type="domain" description="Polycomb protein VEFS-Box" evidence="11">
    <location>
        <begin position="781"/>
        <end position="892"/>
    </location>
</feature>
<dbReference type="Proteomes" id="UP000663860">
    <property type="component" value="Unassembled WGS sequence"/>
</dbReference>
<evidence type="ECO:0000259" key="11">
    <source>
        <dbReference type="Pfam" id="PF09733"/>
    </source>
</evidence>
<organism evidence="12 13">
    <name type="scientific">Adineta steineri</name>
    <dbReference type="NCBI Taxonomy" id="433720"/>
    <lineage>
        <taxon>Eukaryota</taxon>
        <taxon>Metazoa</taxon>
        <taxon>Spiralia</taxon>
        <taxon>Gnathifera</taxon>
        <taxon>Rotifera</taxon>
        <taxon>Eurotatoria</taxon>
        <taxon>Bdelloidea</taxon>
        <taxon>Adinetida</taxon>
        <taxon>Adinetidae</taxon>
        <taxon>Adineta</taxon>
    </lineage>
</organism>
<evidence type="ECO:0000256" key="2">
    <source>
        <dbReference type="ARBA" id="ARBA00022723"/>
    </source>
</evidence>
<name>A0A813R882_9BILA</name>
<dbReference type="GO" id="GO:0003924">
    <property type="term" value="F:GTPase activity"/>
    <property type="evidence" value="ECO:0007669"/>
    <property type="project" value="TreeGrafter"/>
</dbReference>
<dbReference type="AlphaFoldDB" id="A0A813R882"/>
<evidence type="ECO:0000256" key="1">
    <source>
        <dbReference type="ARBA" id="ARBA00007416"/>
    </source>
</evidence>
<dbReference type="PANTHER" id="PTHR45782">
    <property type="entry name" value="MITOCHONDRIAL RIBOSOME-ASSOCIATED GTPASE 1"/>
    <property type="match status" value="1"/>
</dbReference>
<comment type="caution">
    <text evidence="12">The sequence shown here is derived from an EMBL/GenBank/DDBJ whole genome shotgun (WGS) entry which is preliminary data.</text>
</comment>
<proteinExistence type="inferred from homology"/>
<reference evidence="12" key="1">
    <citation type="submission" date="2021-02" db="EMBL/GenBank/DDBJ databases">
        <authorList>
            <person name="Nowell W R."/>
        </authorList>
    </citation>
    <scope>NUCLEOTIDE SEQUENCE</scope>
</reference>
<keyword evidence="2" id="KW-0479">Metal-binding</keyword>
<evidence type="ECO:0000256" key="3">
    <source>
        <dbReference type="ARBA" id="ARBA00022741"/>
    </source>
</evidence>
<evidence type="ECO:0000256" key="7">
    <source>
        <dbReference type="ARBA" id="ARBA00023134"/>
    </source>
</evidence>
<evidence type="ECO:0000256" key="6">
    <source>
        <dbReference type="ARBA" id="ARBA00023015"/>
    </source>
</evidence>
<dbReference type="PANTHER" id="PTHR45782:SF4">
    <property type="entry name" value="MITOCHONDRIAL RIBOSOME-ASSOCIATED GTPASE 1"/>
    <property type="match status" value="1"/>
</dbReference>
<feature type="domain" description="G" evidence="10">
    <location>
        <begin position="145"/>
        <end position="212"/>
    </location>
</feature>
<dbReference type="Gene3D" id="3.40.50.300">
    <property type="entry name" value="P-loop containing nucleotide triphosphate hydrolases"/>
    <property type="match status" value="1"/>
</dbReference>
<sequence>MKQLTTFRNQFDFQSIRWKDMIRWFPGHMHRGMKDLEQSLSTVDGIIEVHDARIPHSGRNTQLYQRLVGGHKPHVLILNKSDLADPNYLTKSIEYIQSEQPNTQVIHTSLASIDMKEMTNLFGRLLQQIVESPRYTRSSTVEYNIVVCGIPNVGKSTFINKLRNLFANKASCEQVGASPGVTRKMSEKVKISNRPKVFVRDTPGILEPRLKSADESFRLLLTNSIPIQQRELSDIIADYGLFLLNKYDKQRLYMKYCELDKPSDDILPVLLSLAKIKHCTQIYRDKRGYDLTGAALHFINEINKGTFGQITFDQDILDAKENEKLNDTNLFKTNSDKNMSKNWNENIETFAKHIQIYKTLALRWQINPSFLHRNLKYIHIARTSIHSNRIPNQNISIEEIFKSRLDEGVNKPTSSLLRGEAFNLHLRGWSYDSTCLQERRGVKYNVAFDLSASCVENFLVNTSNISRTMKLGRIDSISPNGISSMNDDDEDDESSTISFHVSTKYTYTLTFSTTITASRGDGNKISMSYGKRVQLDSLFDPRQPLSTVQSLEIELTPVLINGQEISKAISSQFPSIFTIYFDLTREAIEVVRSGSSTRKRQPISPSKIPATQHQEQQYHDPNAKRMRTAQKTNKNSNTNNSLPLWRDISSNNDHNTSTNLPLYYTFSTDNKQCLATSYMSSKGHCCLCQFTAINSDLDVLIKHLSYCHPRFTASLKKNSDRPNIELRLNAFYDGSLDTFDMFAEYYPRKRRITSELILWRPPRYRRLAMDDAPFVCRRAALTRVYRHTTGAQPIEPEHMQNDSDDEIYPEWTQQLSRRMMEDFQDVNEGEKEMMIMWNHHVMKHNFIADSQIPYACDLFVEKHAKDLREKNLVKNFYLHLATLQLYNLIKKTDLAKCIIRLKTILGTTPSVSTST</sequence>
<keyword evidence="7" id="KW-0342">GTP-binding</keyword>
<evidence type="ECO:0000256" key="4">
    <source>
        <dbReference type="ARBA" id="ARBA00022771"/>
    </source>
</evidence>
<keyword evidence="4" id="KW-0863">Zinc-finger</keyword>
<dbReference type="EMBL" id="CAJNOE010000034">
    <property type="protein sequence ID" value="CAF0778442.1"/>
    <property type="molecule type" value="Genomic_DNA"/>
</dbReference>
<dbReference type="CDD" id="cd21551">
    <property type="entry name" value="VEFS-box_SUZ12"/>
    <property type="match status" value="1"/>
</dbReference>